<proteinExistence type="predicted"/>
<sequence length="172" mass="18838">MLLFWVRTFKVLRSARTRCSRSLSRGSRTLWVKRRRYSCLLQGLGSPSAVTLACSRLRMSAVCPSASSSSLLSSMCAEPCIIFPGTGSLFLGRLWLRCLCERRCECPWACGPRSRGKGPSRSRSRSAAWCLLTGSVACRRLSGDMACRLGPPYGPISPPPMPPPPPPPIRPP</sequence>
<dbReference type="AlphaFoldDB" id="A0A4Z2F235"/>
<evidence type="ECO:0000313" key="2">
    <source>
        <dbReference type="Proteomes" id="UP000314294"/>
    </source>
</evidence>
<evidence type="ECO:0000313" key="1">
    <source>
        <dbReference type="EMBL" id="TNN34542.1"/>
    </source>
</evidence>
<comment type="caution">
    <text evidence="1">The sequence shown here is derived from an EMBL/GenBank/DDBJ whole genome shotgun (WGS) entry which is preliminary data.</text>
</comment>
<protein>
    <submittedName>
        <fullName evidence="1">Uncharacterized protein</fullName>
    </submittedName>
</protein>
<organism evidence="1 2">
    <name type="scientific">Liparis tanakae</name>
    <name type="common">Tanaka's snailfish</name>
    <dbReference type="NCBI Taxonomy" id="230148"/>
    <lineage>
        <taxon>Eukaryota</taxon>
        <taxon>Metazoa</taxon>
        <taxon>Chordata</taxon>
        <taxon>Craniata</taxon>
        <taxon>Vertebrata</taxon>
        <taxon>Euteleostomi</taxon>
        <taxon>Actinopterygii</taxon>
        <taxon>Neopterygii</taxon>
        <taxon>Teleostei</taxon>
        <taxon>Neoteleostei</taxon>
        <taxon>Acanthomorphata</taxon>
        <taxon>Eupercaria</taxon>
        <taxon>Perciformes</taxon>
        <taxon>Cottioidei</taxon>
        <taxon>Cottales</taxon>
        <taxon>Liparidae</taxon>
        <taxon>Liparis</taxon>
    </lineage>
</organism>
<gene>
    <name evidence="1" type="ORF">EYF80_055295</name>
</gene>
<keyword evidence="2" id="KW-1185">Reference proteome</keyword>
<reference evidence="1 2" key="1">
    <citation type="submission" date="2019-03" db="EMBL/GenBank/DDBJ databases">
        <title>First draft genome of Liparis tanakae, snailfish: a comprehensive survey of snailfish specific genes.</title>
        <authorList>
            <person name="Kim W."/>
            <person name="Song I."/>
            <person name="Jeong J.-H."/>
            <person name="Kim D."/>
            <person name="Kim S."/>
            <person name="Ryu S."/>
            <person name="Song J.Y."/>
            <person name="Lee S.K."/>
        </authorList>
    </citation>
    <scope>NUCLEOTIDE SEQUENCE [LARGE SCALE GENOMIC DNA]</scope>
    <source>
        <tissue evidence="1">Muscle</tissue>
    </source>
</reference>
<dbReference type="EMBL" id="SRLO01001941">
    <property type="protein sequence ID" value="TNN34542.1"/>
    <property type="molecule type" value="Genomic_DNA"/>
</dbReference>
<accession>A0A4Z2F235</accession>
<name>A0A4Z2F235_9TELE</name>
<dbReference type="Proteomes" id="UP000314294">
    <property type="component" value="Unassembled WGS sequence"/>
</dbReference>